<evidence type="ECO:0000256" key="6">
    <source>
        <dbReference type="ARBA" id="ARBA00023137"/>
    </source>
</evidence>
<evidence type="ECO:0000256" key="8">
    <source>
        <dbReference type="PROSITE-ProRule" id="PRU00191"/>
    </source>
</evidence>
<feature type="compositionally biased region" description="Polar residues" evidence="11">
    <location>
        <begin position="183"/>
        <end position="207"/>
    </location>
</feature>
<dbReference type="AlphaFoldDB" id="A0A336MF60"/>
<dbReference type="EC" id="2.7.10.2" evidence="10"/>
<feature type="compositionally biased region" description="Polar residues" evidence="11">
    <location>
        <begin position="223"/>
        <end position="251"/>
    </location>
</feature>
<feature type="compositionally biased region" description="Low complexity" evidence="11">
    <location>
        <begin position="338"/>
        <end position="355"/>
    </location>
</feature>
<accession>A0A336MF60</accession>
<feature type="region of interest" description="Disordered" evidence="11">
    <location>
        <begin position="328"/>
        <end position="428"/>
    </location>
</feature>
<dbReference type="Gene3D" id="3.30.505.10">
    <property type="entry name" value="SH2 domain"/>
    <property type="match status" value="1"/>
</dbReference>
<dbReference type="PROSITE" id="PS50011">
    <property type="entry name" value="PROTEIN_KINASE_DOM"/>
    <property type="match status" value="1"/>
</dbReference>
<keyword evidence="4 9" id="KW-0067">ATP-binding</keyword>
<evidence type="ECO:0000313" key="14">
    <source>
        <dbReference type="EMBL" id="SSX28806.1"/>
    </source>
</evidence>
<dbReference type="InterPro" id="IPR008266">
    <property type="entry name" value="Tyr_kinase_AS"/>
</dbReference>
<evidence type="ECO:0000256" key="3">
    <source>
        <dbReference type="ARBA" id="ARBA00022777"/>
    </source>
</evidence>
<feature type="compositionally biased region" description="Polar residues" evidence="11">
    <location>
        <begin position="74"/>
        <end position="83"/>
    </location>
</feature>
<dbReference type="GO" id="GO:0007424">
    <property type="term" value="P:open tracheal system development"/>
    <property type="evidence" value="ECO:0007669"/>
    <property type="project" value="UniProtKB-ARBA"/>
</dbReference>
<dbReference type="SMART" id="SM00252">
    <property type="entry name" value="SH2"/>
    <property type="match status" value="1"/>
</dbReference>
<sequence length="884" mass="98663">MVTTIKITCDGVFIQSNSYLTRDHHRSHSVPSNTTQIERTLRQQPQILNGITSKPNHHSKLNGHLTETTTTTTKNSESISSDNKNSIVSCERAGHDKKFTISFLNSRQPVKQNKTSDVNNNVGGVKQHHNYNCNLNNYKSLEINNNNNNKSHKLIDNNYKNSKSCNTSNNSSFNNHTKRQLGISLSSSPPTLENKSSSTGFPQSTATVTKVENIADVVDSLKRNSNQSNRRVHQKQNNQSLSPISRRNSTGSNSQIINNTVINNSNINNKRNTNKSSVNGMNIHTAALKLQPSAGHQQGFAASVVPSANTNASEWINGYQPIAPVAPARHQKRPAPQPVQQQPLQQPQYQTALQAHSNHGSVPPLPPHINSQNHGWKQNTPSTQSQQQQQQIIHSIPQPNSLPASLNTIIPSNGSTGHHNNNNNINLMSTSLNNAQLPSHLANNSQNNSVVTPALHSQNNHVGMSQSLHDTTGASYENNSSWTNTVGSTGSGHVITTTKCQISPTAPVPPRNLKKNDLLATLFNHGKISREEAERLLTPRTDGLFLVRESTNFPGDCTLCVCFQGKVEHYRIKKEIQHGKPMLTIDDEEYFENLQQLIAHYRKDADGLCTQLKDCLPFKFDERWQIPEMDLQIKESIGKGEFGDVMLGIYKGQKVAVKSLKDSTETAQKFVAEAHVMASLEHENLVKFIGLVTNKEHVYIITEYMSKGSLVDYLRSRGRQHITKKDQINFAYDTCSGMEYLEKKKVVHRDLAARNVLISEKCVAKVSDFGLAKEEGTNTDVGKLPIKWTAPEALKESKFSSKSDVWSFGILLWEIYSFGRVPYPRIPLADVAKHVQNGYKMEAPEGCPPEIYQMMTSCWNLDWDKRPSFSYLKPEFARLKEITT</sequence>
<dbReference type="PROSITE" id="PS00107">
    <property type="entry name" value="PROTEIN_KINASE_ATP"/>
    <property type="match status" value="1"/>
</dbReference>
<feature type="domain" description="Protein kinase" evidence="13">
    <location>
        <begin position="631"/>
        <end position="876"/>
    </location>
</feature>
<feature type="compositionally biased region" description="Polar residues" evidence="11">
    <location>
        <begin position="402"/>
        <end position="411"/>
    </location>
</feature>
<dbReference type="SUPFAM" id="SSF55550">
    <property type="entry name" value="SH2 domain"/>
    <property type="match status" value="1"/>
</dbReference>
<dbReference type="InterPro" id="IPR000980">
    <property type="entry name" value="SH2"/>
</dbReference>
<keyword evidence="5 8" id="KW-0727">SH2 domain</keyword>
<evidence type="ECO:0000256" key="11">
    <source>
        <dbReference type="SAM" id="MobiDB-lite"/>
    </source>
</evidence>
<dbReference type="InterPro" id="IPR000719">
    <property type="entry name" value="Prot_kinase_dom"/>
</dbReference>
<feature type="domain" description="SH2" evidence="12">
    <location>
        <begin position="523"/>
        <end position="616"/>
    </location>
</feature>
<evidence type="ECO:0000256" key="10">
    <source>
        <dbReference type="RuleBase" id="RU362096"/>
    </source>
</evidence>
<evidence type="ECO:0000256" key="1">
    <source>
        <dbReference type="ARBA" id="ARBA00022679"/>
    </source>
</evidence>
<dbReference type="GO" id="GO:0007435">
    <property type="term" value="P:salivary gland morphogenesis"/>
    <property type="evidence" value="ECO:0007669"/>
    <property type="project" value="UniProtKB-ARBA"/>
</dbReference>
<dbReference type="Pfam" id="PF00017">
    <property type="entry name" value="SH2"/>
    <property type="match status" value="1"/>
</dbReference>
<feature type="region of interest" description="Disordered" evidence="11">
    <location>
        <begin position="152"/>
        <end position="207"/>
    </location>
</feature>
<dbReference type="SMART" id="SM00219">
    <property type="entry name" value="TyrKc"/>
    <property type="match status" value="1"/>
</dbReference>
<dbReference type="InterPro" id="IPR017441">
    <property type="entry name" value="Protein_kinase_ATP_BS"/>
</dbReference>
<keyword evidence="1 10" id="KW-0808">Transferase</keyword>
<keyword evidence="2 9" id="KW-0547">Nucleotide-binding</keyword>
<name>A0A336MF60_CULSO</name>
<dbReference type="SUPFAM" id="SSF56112">
    <property type="entry name" value="Protein kinase-like (PK-like)"/>
    <property type="match status" value="1"/>
</dbReference>
<dbReference type="FunFam" id="1.10.510.10:FF:000272">
    <property type="entry name" value="Tyrosine-protein kinase"/>
    <property type="match status" value="1"/>
</dbReference>
<dbReference type="PROSITE" id="PS00109">
    <property type="entry name" value="PROTEIN_KINASE_TYR"/>
    <property type="match status" value="1"/>
</dbReference>
<dbReference type="VEuPathDB" id="VectorBase:CSON000501"/>
<feature type="compositionally biased region" description="Low complexity" evidence="11">
    <location>
        <begin position="378"/>
        <end position="401"/>
    </location>
</feature>
<evidence type="ECO:0000259" key="13">
    <source>
        <dbReference type="PROSITE" id="PS50011"/>
    </source>
</evidence>
<comment type="catalytic activity">
    <reaction evidence="7 10">
        <text>L-tyrosyl-[protein] + ATP = O-phospho-L-tyrosyl-[protein] + ADP + H(+)</text>
        <dbReference type="Rhea" id="RHEA:10596"/>
        <dbReference type="Rhea" id="RHEA-COMP:10136"/>
        <dbReference type="Rhea" id="RHEA-COMP:20101"/>
        <dbReference type="ChEBI" id="CHEBI:15378"/>
        <dbReference type="ChEBI" id="CHEBI:30616"/>
        <dbReference type="ChEBI" id="CHEBI:46858"/>
        <dbReference type="ChEBI" id="CHEBI:61978"/>
        <dbReference type="ChEBI" id="CHEBI:456216"/>
        <dbReference type="EC" id="2.7.10.2"/>
    </reaction>
</comment>
<dbReference type="InterPro" id="IPR011009">
    <property type="entry name" value="Kinase-like_dom_sf"/>
</dbReference>
<dbReference type="GO" id="GO:0002009">
    <property type="term" value="P:morphogenesis of an epithelium"/>
    <property type="evidence" value="ECO:0007669"/>
    <property type="project" value="UniProtKB-ARBA"/>
</dbReference>
<evidence type="ECO:0000256" key="9">
    <source>
        <dbReference type="PROSITE-ProRule" id="PRU10141"/>
    </source>
</evidence>
<dbReference type="FunFam" id="3.30.200.20:FF:000053">
    <property type="entry name" value="Tyrosine-protein kinase"/>
    <property type="match status" value="1"/>
</dbReference>
<protein>
    <recommendedName>
        <fullName evidence="10">Tyrosine-protein kinase</fullName>
        <ecNumber evidence="10">2.7.10.2</ecNumber>
    </recommendedName>
</protein>
<dbReference type="Pfam" id="PF07714">
    <property type="entry name" value="PK_Tyr_Ser-Thr"/>
    <property type="match status" value="1"/>
</dbReference>
<dbReference type="EMBL" id="UFQT01001083">
    <property type="protein sequence ID" value="SSX28806.1"/>
    <property type="molecule type" value="Genomic_DNA"/>
</dbReference>
<feature type="binding site" evidence="9">
    <location>
        <position position="658"/>
    </location>
    <ligand>
        <name>ATP</name>
        <dbReference type="ChEBI" id="CHEBI:30616"/>
    </ligand>
</feature>
<dbReference type="InterPro" id="IPR020635">
    <property type="entry name" value="Tyr_kinase_cat_dom"/>
</dbReference>
<evidence type="ECO:0000256" key="2">
    <source>
        <dbReference type="ARBA" id="ARBA00022741"/>
    </source>
</evidence>
<evidence type="ECO:0000256" key="7">
    <source>
        <dbReference type="ARBA" id="ARBA00051245"/>
    </source>
</evidence>
<keyword evidence="3 10" id="KW-0418">Kinase</keyword>
<feature type="region of interest" description="Disordered" evidence="11">
    <location>
        <begin position="51"/>
        <end position="83"/>
    </location>
</feature>
<feature type="compositionally biased region" description="Low complexity" evidence="11">
    <location>
        <begin position="156"/>
        <end position="175"/>
    </location>
</feature>
<dbReference type="InterPro" id="IPR036860">
    <property type="entry name" value="SH2_dom_sf"/>
</dbReference>
<evidence type="ECO:0000259" key="12">
    <source>
        <dbReference type="PROSITE" id="PS50001"/>
    </source>
</evidence>
<evidence type="ECO:0000256" key="4">
    <source>
        <dbReference type="ARBA" id="ARBA00022840"/>
    </source>
</evidence>
<gene>
    <name evidence="14" type="primary">CSON000501</name>
</gene>
<dbReference type="PRINTS" id="PR00401">
    <property type="entry name" value="SH2DOMAIN"/>
</dbReference>
<dbReference type="InterPro" id="IPR050198">
    <property type="entry name" value="Non-receptor_tyrosine_kinases"/>
</dbReference>
<organism evidence="14">
    <name type="scientific">Culicoides sonorensis</name>
    <name type="common">Biting midge</name>
    <dbReference type="NCBI Taxonomy" id="179676"/>
    <lineage>
        <taxon>Eukaryota</taxon>
        <taxon>Metazoa</taxon>
        <taxon>Ecdysozoa</taxon>
        <taxon>Arthropoda</taxon>
        <taxon>Hexapoda</taxon>
        <taxon>Insecta</taxon>
        <taxon>Pterygota</taxon>
        <taxon>Neoptera</taxon>
        <taxon>Endopterygota</taxon>
        <taxon>Diptera</taxon>
        <taxon>Nematocera</taxon>
        <taxon>Chironomoidea</taxon>
        <taxon>Ceratopogonidae</taxon>
        <taxon>Ceratopogoninae</taxon>
        <taxon>Culicoides</taxon>
        <taxon>Monoculicoides</taxon>
    </lineage>
</organism>
<dbReference type="Gene3D" id="1.10.510.10">
    <property type="entry name" value="Transferase(Phosphotransferase) domain 1"/>
    <property type="match status" value="1"/>
</dbReference>
<dbReference type="CDD" id="cd05039">
    <property type="entry name" value="PTKc_Csk_like"/>
    <property type="match status" value="1"/>
</dbReference>
<proteinExistence type="inferred from homology"/>
<dbReference type="GO" id="GO:0005524">
    <property type="term" value="F:ATP binding"/>
    <property type="evidence" value="ECO:0007669"/>
    <property type="project" value="UniProtKB-UniRule"/>
</dbReference>
<keyword evidence="6 10" id="KW-0829">Tyrosine-protein kinase</keyword>
<reference evidence="14" key="1">
    <citation type="submission" date="2018-07" db="EMBL/GenBank/DDBJ databases">
        <authorList>
            <person name="Quirk P.G."/>
            <person name="Krulwich T.A."/>
        </authorList>
    </citation>
    <scope>NUCLEOTIDE SEQUENCE</scope>
</reference>
<feature type="compositionally biased region" description="Low complexity" evidence="11">
    <location>
        <begin position="412"/>
        <end position="428"/>
    </location>
</feature>
<dbReference type="PROSITE" id="PS50001">
    <property type="entry name" value="SH2"/>
    <property type="match status" value="1"/>
</dbReference>
<dbReference type="PANTHER" id="PTHR24418">
    <property type="entry name" value="TYROSINE-PROTEIN KINASE"/>
    <property type="match status" value="1"/>
</dbReference>
<dbReference type="GO" id="GO:0030036">
    <property type="term" value="P:actin cytoskeleton organization"/>
    <property type="evidence" value="ECO:0007669"/>
    <property type="project" value="UniProtKB-ARBA"/>
</dbReference>
<evidence type="ECO:0000256" key="5">
    <source>
        <dbReference type="ARBA" id="ARBA00022999"/>
    </source>
</evidence>
<comment type="similarity">
    <text evidence="10">Belongs to the protein kinase superfamily. Tyr protein kinase family.</text>
</comment>
<dbReference type="GO" id="GO:0004715">
    <property type="term" value="F:non-membrane spanning protein tyrosine kinase activity"/>
    <property type="evidence" value="ECO:0007669"/>
    <property type="project" value="UniProtKB-EC"/>
</dbReference>
<feature type="region of interest" description="Disordered" evidence="11">
    <location>
        <begin position="223"/>
        <end position="257"/>
    </location>
</feature>
<dbReference type="PRINTS" id="PR00109">
    <property type="entry name" value="TYRKINASE"/>
</dbReference>
<dbReference type="InterPro" id="IPR001245">
    <property type="entry name" value="Ser-Thr/Tyr_kinase_cat_dom"/>
</dbReference>